<evidence type="ECO:0000256" key="3">
    <source>
        <dbReference type="ARBA" id="ARBA00022840"/>
    </source>
</evidence>
<dbReference type="Gene3D" id="3.40.50.300">
    <property type="entry name" value="P-loop containing nucleotide triphosphate hydrolases"/>
    <property type="match status" value="1"/>
</dbReference>
<comment type="caution">
    <text evidence="5">The sequence shown here is derived from an EMBL/GenBank/DDBJ whole genome shotgun (WGS) entry which is preliminary data.</text>
</comment>
<dbReference type="PROSITE" id="PS50893">
    <property type="entry name" value="ABC_TRANSPORTER_2"/>
    <property type="match status" value="1"/>
</dbReference>
<evidence type="ECO:0000313" key="5">
    <source>
        <dbReference type="EMBL" id="MFC5988752.1"/>
    </source>
</evidence>
<gene>
    <name evidence="5" type="ORF">ACFPXP_20300</name>
</gene>
<evidence type="ECO:0000313" key="6">
    <source>
        <dbReference type="Proteomes" id="UP001596250"/>
    </source>
</evidence>
<protein>
    <submittedName>
        <fullName evidence="5">ABC transporter ATP-binding protein</fullName>
    </submittedName>
</protein>
<dbReference type="Proteomes" id="UP001596250">
    <property type="component" value="Unassembled WGS sequence"/>
</dbReference>
<reference evidence="6" key="1">
    <citation type="journal article" date="2019" name="Int. J. Syst. Evol. Microbiol.">
        <title>The Global Catalogue of Microorganisms (GCM) 10K type strain sequencing project: providing services to taxonomists for standard genome sequencing and annotation.</title>
        <authorList>
            <consortium name="The Broad Institute Genomics Platform"/>
            <consortium name="The Broad Institute Genome Sequencing Center for Infectious Disease"/>
            <person name="Wu L."/>
            <person name="Ma J."/>
        </authorList>
    </citation>
    <scope>NUCLEOTIDE SEQUENCE [LARGE SCALE GENOMIC DNA]</scope>
    <source>
        <strain evidence="6">CCM 8749</strain>
    </source>
</reference>
<organism evidence="5 6">
    <name type="scientific">Marinicrinis lubricantis</name>
    <dbReference type="NCBI Taxonomy" id="2086470"/>
    <lineage>
        <taxon>Bacteria</taxon>
        <taxon>Bacillati</taxon>
        <taxon>Bacillota</taxon>
        <taxon>Bacilli</taxon>
        <taxon>Bacillales</taxon>
        <taxon>Paenibacillaceae</taxon>
    </lineage>
</organism>
<dbReference type="GO" id="GO:0005524">
    <property type="term" value="F:ATP binding"/>
    <property type="evidence" value="ECO:0007669"/>
    <property type="project" value="UniProtKB-KW"/>
</dbReference>
<dbReference type="PROSITE" id="PS00211">
    <property type="entry name" value="ABC_TRANSPORTER_1"/>
    <property type="match status" value="1"/>
</dbReference>
<dbReference type="SUPFAM" id="SSF52540">
    <property type="entry name" value="P-loop containing nucleoside triphosphate hydrolases"/>
    <property type="match status" value="1"/>
</dbReference>
<dbReference type="InterPro" id="IPR017871">
    <property type="entry name" value="ABC_transporter-like_CS"/>
</dbReference>
<dbReference type="SMART" id="SM00382">
    <property type="entry name" value="AAA"/>
    <property type="match status" value="1"/>
</dbReference>
<proteinExistence type="predicted"/>
<name>A0ABW1IUJ6_9BACL</name>
<keyword evidence="1" id="KW-0813">Transport</keyword>
<keyword evidence="3 5" id="KW-0067">ATP-binding</keyword>
<evidence type="ECO:0000256" key="2">
    <source>
        <dbReference type="ARBA" id="ARBA00022741"/>
    </source>
</evidence>
<dbReference type="InterPro" id="IPR027417">
    <property type="entry name" value="P-loop_NTPase"/>
</dbReference>
<dbReference type="InterPro" id="IPR050166">
    <property type="entry name" value="ABC_transporter_ATP-bind"/>
</dbReference>
<sequence length="265" mass="29827">MNYNHEASGDLWIENLVQTFEQDGKPLHILNGINLRVKHGEFVSLLGPSGCGKSTLLQNIGGLLTPKSGRVILQGKDITGQKGHISYMPQQPALLPWRDVLSNVVLGSEIAGVKRSQMKAKAVEWLEKAGLASFAHAYPHMLSGGMQQRVSFVRAMLSPQSFMCLDEPFGALDAITRLEMQQWLLQIWEEHRKTVLLITHSIEEALLLSDRIYVFSPRPAKVIQQHLVPFARPRREELIYSHTFNELKSDIYRTLKGSMASAHDH</sequence>
<dbReference type="InterPro" id="IPR003439">
    <property type="entry name" value="ABC_transporter-like_ATP-bd"/>
</dbReference>
<evidence type="ECO:0000259" key="4">
    <source>
        <dbReference type="PROSITE" id="PS50893"/>
    </source>
</evidence>
<keyword evidence="2" id="KW-0547">Nucleotide-binding</keyword>
<dbReference type="PANTHER" id="PTHR42788">
    <property type="entry name" value="TAURINE IMPORT ATP-BINDING PROTEIN-RELATED"/>
    <property type="match status" value="1"/>
</dbReference>
<evidence type="ECO:0000256" key="1">
    <source>
        <dbReference type="ARBA" id="ARBA00022448"/>
    </source>
</evidence>
<feature type="domain" description="ABC transporter" evidence="4">
    <location>
        <begin position="11"/>
        <end position="242"/>
    </location>
</feature>
<dbReference type="Pfam" id="PF00005">
    <property type="entry name" value="ABC_tran"/>
    <property type="match status" value="1"/>
</dbReference>
<dbReference type="PANTHER" id="PTHR42788:SF2">
    <property type="entry name" value="ABC TRANSPORTER ATP-BINDING PROTEIN"/>
    <property type="match status" value="1"/>
</dbReference>
<dbReference type="CDD" id="cd03293">
    <property type="entry name" value="ABC_NrtD_SsuB_transporters"/>
    <property type="match status" value="1"/>
</dbReference>
<accession>A0ABW1IUJ6</accession>
<dbReference type="InterPro" id="IPR003593">
    <property type="entry name" value="AAA+_ATPase"/>
</dbReference>
<dbReference type="EMBL" id="JBHSQV010000184">
    <property type="protein sequence ID" value="MFC5988752.1"/>
    <property type="molecule type" value="Genomic_DNA"/>
</dbReference>
<dbReference type="RefSeq" id="WP_379896235.1">
    <property type="nucleotide sequence ID" value="NZ_CBCSCT010000006.1"/>
</dbReference>
<keyword evidence="6" id="KW-1185">Reference proteome</keyword>